<evidence type="ECO:0000313" key="3">
    <source>
        <dbReference type="Proteomes" id="UP001226691"/>
    </source>
</evidence>
<dbReference type="InterPro" id="IPR036259">
    <property type="entry name" value="MFS_trans_sf"/>
</dbReference>
<dbReference type="Pfam" id="PF05656">
    <property type="entry name" value="DUF805"/>
    <property type="match status" value="1"/>
</dbReference>
<dbReference type="PANTHER" id="PTHR34980:SF2">
    <property type="entry name" value="INNER MEMBRANE PROTEIN YHAH-RELATED"/>
    <property type="match status" value="1"/>
</dbReference>
<feature type="transmembrane region" description="Helical" evidence="1">
    <location>
        <begin position="42"/>
        <end position="62"/>
    </location>
</feature>
<organism evidence="2 3">
    <name type="scientific">Microbacterium trichothecenolyticum</name>
    <name type="common">Aureobacterium trichothecenolyticum</name>
    <dbReference type="NCBI Taxonomy" id="69370"/>
    <lineage>
        <taxon>Bacteria</taxon>
        <taxon>Bacillati</taxon>
        <taxon>Actinomycetota</taxon>
        <taxon>Actinomycetes</taxon>
        <taxon>Micrococcales</taxon>
        <taxon>Microbacteriaceae</taxon>
        <taxon>Microbacterium</taxon>
    </lineage>
</organism>
<proteinExistence type="predicted"/>
<dbReference type="InterPro" id="IPR008523">
    <property type="entry name" value="DUF805"/>
</dbReference>
<name>A0ABU0TSP1_MICTR</name>
<dbReference type="EMBL" id="JAUTBF010000001">
    <property type="protein sequence ID" value="MDQ1122654.1"/>
    <property type="molecule type" value="Genomic_DNA"/>
</dbReference>
<dbReference type="Proteomes" id="UP001226691">
    <property type="component" value="Unassembled WGS sequence"/>
</dbReference>
<protein>
    <submittedName>
        <fullName evidence="2">Uncharacterized membrane protein YhaH (DUF805 family)</fullName>
    </submittedName>
</protein>
<accession>A0ABU0TSP1</accession>
<reference evidence="2 3" key="1">
    <citation type="submission" date="2023-07" db="EMBL/GenBank/DDBJ databases">
        <title>Functional and genomic diversity of the sorghum phyllosphere microbiome.</title>
        <authorList>
            <person name="Shade A."/>
        </authorList>
    </citation>
    <scope>NUCLEOTIDE SEQUENCE [LARGE SCALE GENOMIC DNA]</scope>
    <source>
        <strain evidence="2 3">SORGH_AS_1207</strain>
    </source>
</reference>
<keyword evidence="1" id="KW-0472">Membrane</keyword>
<keyword evidence="1" id="KW-0812">Transmembrane</keyword>
<feature type="transmembrane region" description="Helical" evidence="1">
    <location>
        <begin position="115"/>
        <end position="137"/>
    </location>
</feature>
<gene>
    <name evidence="2" type="ORF">QE412_001227</name>
</gene>
<evidence type="ECO:0000313" key="2">
    <source>
        <dbReference type="EMBL" id="MDQ1122654.1"/>
    </source>
</evidence>
<dbReference type="SUPFAM" id="SSF103473">
    <property type="entry name" value="MFS general substrate transporter"/>
    <property type="match status" value="1"/>
</dbReference>
<feature type="transmembrane region" description="Helical" evidence="1">
    <location>
        <begin position="82"/>
        <end position="103"/>
    </location>
</feature>
<sequence length="147" mass="16284">MTTSTTEPPLNQPYYGAPIGAAVQRFFKKYATFAGRASRSEYWWMVLVMFLVGFALNLLASFTGGRTIDEFGNAVAPSGLGLVFYIIYLLWGLATIVPWLALLVRRLHDSDKSGFWVFIGLVPIVGGIVLFVFTLLGPKPEGARFDR</sequence>
<evidence type="ECO:0000256" key="1">
    <source>
        <dbReference type="SAM" id="Phobius"/>
    </source>
</evidence>
<keyword evidence="1" id="KW-1133">Transmembrane helix</keyword>
<comment type="caution">
    <text evidence="2">The sequence shown here is derived from an EMBL/GenBank/DDBJ whole genome shotgun (WGS) entry which is preliminary data.</text>
</comment>
<keyword evidence="3" id="KW-1185">Reference proteome</keyword>
<dbReference type="PANTHER" id="PTHR34980">
    <property type="entry name" value="INNER MEMBRANE PROTEIN-RELATED-RELATED"/>
    <property type="match status" value="1"/>
</dbReference>
<dbReference type="RefSeq" id="WP_307481256.1">
    <property type="nucleotide sequence ID" value="NZ_JAUTBF010000001.1"/>
</dbReference>